<dbReference type="EMBL" id="BOQE01000002">
    <property type="protein sequence ID" value="GIM48454.1"/>
    <property type="molecule type" value="Genomic_DNA"/>
</dbReference>
<sequence length="653" mass="74381">MKRLNLNALFKRKRNKTDRGNEPAVTNRPSLLSGISDTVDVISPDGLFFPDWRELLEKKRGYIQTNGRRYTRIYQILQHPSQVYMGYLNDLYSIGDVDVSIHVFPGDPDEDVQELTDLLIKLETTLYAADGRQTSKDALIEKSLMDTRDLRDNISLNRDRMFYVSTFISVSALTLEELDRKSEELERLAGRKMMRIGETFLEEDLGLIAASPSGVNPIVENHSNFNLAAGTALFPFDSPELTHPNGTFLGRNWHTGAPVFFNNFIGGNELPAIHMNVFGRTRSGKSTFVKLLISRDACRGIITWVFDPDGEYGDVMDRIGGKEIKLMPGKFCGFNFCDVETDEVEQINHLLSKIEEVKSVLLYMMEQDGRFPLTPEEESLLHQAIQEEYEEKEITDDPDSLWEEDPRVGAVGLRKKEMPTISSIHQRLQSYGKGANRMVTRLIPYLRGSAMGIFDGQTDVSLDQFPAVSFNLKALDTLQKLRPLAMHILQNYTWENFVKRRLHLKKRVVFDEAWLFTKIPQSLNFFEQLARRAAKRNTTLTLATQNIREFTRSDEGKVVLAQAGVTLLFQQQRSDLRAIQELWELPDGQVEFIRRLNVGDALMRMGEQATAIHVEPTPYEEEFVFTTAGEWGVAPKTQTATADEVNEFAETTV</sequence>
<evidence type="ECO:0000259" key="1">
    <source>
        <dbReference type="Pfam" id="PF01935"/>
    </source>
</evidence>
<reference evidence="2" key="1">
    <citation type="journal article" date="2023" name="Int. J. Syst. Evol. Microbiol.">
        <title>Collibacillus ludicampi gen. nov., sp. nov., a new soil bacterium of the family Alicyclobacillaceae.</title>
        <authorList>
            <person name="Jojima T."/>
            <person name="Ioku Y."/>
            <person name="Fukuta Y."/>
            <person name="Shirasaka N."/>
            <person name="Matsumura Y."/>
            <person name="Mori M."/>
        </authorList>
    </citation>
    <scope>NUCLEOTIDE SEQUENCE</scope>
    <source>
        <strain evidence="2">TP075</strain>
    </source>
</reference>
<dbReference type="Gene3D" id="3.40.50.300">
    <property type="entry name" value="P-loop containing nucleotide triphosphate hydrolases"/>
    <property type="match status" value="1"/>
</dbReference>
<dbReference type="PANTHER" id="PTHR30121:SF6">
    <property type="entry name" value="SLR6007 PROTEIN"/>
    <property type="match status" value="1"/>
</dbReference>
<dbReference type="InterPro" id="IPR002789">
    <property type="entry name" value="HerA_central"/>
</dbReference>
<dbReference type="InterPro" id="IPR027417">
    <property type="entry name" value="P-loop_NTPase"/>
</dbReference>
<dbReference type="Proteomes" id="UP001057291">
    <property type="component" value="Unassembled WGS sequence"/>
</dbReference>
<proteinExistence type="predicted"/>
<feature type="domain" description="Helicase HerA central" evidence="1">
    <location>
        <begin position="268"/>
        <end position="393"/>
    </location>
</feature>
<organism evidence="2 3">
    <name type="scientific">Collibacillus ludicampi</name>
    <dbReference type="NCBI Taxonomy" id="2771369"/>
    <lineage>
        <taxon>Bacteria</taxon>
        <taxon>Bacillati</taxon>
        <taxon>Bacillota</taxon>
        <taxon>Bacilli</taxon>
        <taxon>Bacillales</taxon>
        <taxon>Alicyclobacillaceae</taxon>
        <taxon>Collibacillus</taxon>
    </lineage>
</organism>
<dbReference type="AlphaFoldDB" id="A0AAV4LKY1"/>
<dbReference type="PANTHER" id="PTHR30121">
    <property type="entry name" value="UNCHARACTERIZED PROTEIN YJGR-RELATED"/>
    <property type="match status" value="1"/>
</dbReference>
<dbReference type="InterPro" id="IPR051162">
    <property type="entry name" value="T4SS_component"/>
</dbReference>
<dbReference type="RefSeq" id="WP_282201507.1">
    <property type="nucleotide sequence ID" value="NZ_BOQE01000002.1"/>
</dbReference>
<name>A0AAV4LKY1_9BACL</name>
<comment type="caution">
    <text evidence="2">The sequence shown here is derived from an EMBL/GenBank/DDBJ whole genome shotgun (WGS) entry which is preliminary data.</text>
</comment>
<evidence type="ECO:0000313" key="3">
    <source>
        <dbReference type="Proteomes" id="UP001057291"/>
    </source>
</evidence>
<protein>
    <recommendedName>
        <fullName evidence="1">Helicase HerA central domain-containing protein</fullName>
    </recommendedName>
</protein>
<dbReference type="Pfam" id="PF01935">
    <property type="entry name" value="DUF87"/>
    <property type="match status" value="1"/>
</dbReference>
<keyword evidence="3" id="KW-1185">Reference proteome</keyword>
<evidence type="ECO:0000313" key="2">
    <source>
        <dbReference type="EMBL" id="GIM48454.1"/>
    </source>
</evidence>
<dbReference type="SUPFAM" id="SSF52540">
    <property type="entry name" value="P-loop containing nucleoside triphosphate hydrolases"/>
    <property type="match status" value="1"/>
</dbReference>
<dbReference type="Gene3D" id="1.10.8.730">
    <property type="match status" value="1"/>
</dbReference>
<gene>
    <name evidence="2" type="ORF">DNHGIG_40030</name>
</gene>
<accession>A0AAV4LKY1</accession>